<dbReference type="Proteomes" id="UP000240258">
    <property type="component" value="Chromosome"/>
</dbReference>
<organism evidence="1 2">
    <name type="scientific">Fusobacterium mortiferum ATCC 9817</name>
    <dbReference type="NCBI Taxonomy" id="469616"/>
    <lineage>
        <taxon>Bacteria</taxon>
        <taxon>Fusobacteriati</taxon>
        <taxon>Fusobacteriota</taxon>
        <taxon>Fusobacteriia</taxon>
        <taxon>Fusobacteriales</taxon>
        <taxon>Fusobacteriaceae</taxon>
        <taxon>Fusobacterium</taxon>
    </lineage>
</organism>
<accession>A0ABN5J6K4</accession>
<protein>
    <submittedName>
        <fullName evidence="1">Uncharacterized protein</fullName>
    </submittedName>
</protein>
<evidence type="ECO:0000313" key="2">
    <source>
        <dbReference type="Proteomes" id="UP000240258"/>
    </source>
</evidence>
<evidence type="ECO:0000313" key="1">
    <source>
        <dbReference type="EMBL" id="AVQ17801.1"/>
    </source>
</evidence>
<proteinExistence type="predicted"/>
<dbReference type="EMBL" id="CP028102">
    <property type="protein sequence ID" value="AVQ17801.1"/>
    <property type="molecule type" value="Genomic_DNA"/>
</dbReference>
<gene>
    <name evidence="1" type="ORF">C4N19_01105</name>
</gene>
<reference evidence="2" key="1">
    <citation type="journal article" date="2018" name="MSphere">
        <title>Fusobacterium Genomics Using MinION and Illumina Sequencing Enables Genome Completion and Correction.</title>
        <authorList>
            <person name="Todd S.M."/>
            <person name="Settlage R.E."/>
            <person name="Lahmers K.K."/>
            <person name="Slade D.J."/>
        </authorList>
    </citation>
    <scope>NUCLEOTIDE SEQUENCE [LARGE SCALE GENOMIC DNA]</scope>
    <source>
        <strain evidence="2">ATCC 9817</strain>
    </source>
</reference>
<name>A0ABN5J6K4_FUSMR</name>
<dbReference type="RefSeq" id="WP_005882987.1">
    <property type="nucleotide sequence ID" value="NZ_CP028102.1"/>
</dbReference>
<sequence length="145" mass="16899">MEKYDANGNLIETIIYMDGKDINDIADEIEEQEKWNTPRVEYYPSGRVKSYSDGPFEAIYEDKDINFIELENFVKNIEKEVEEYIKTKDEEIGYSISISLNEGMGSNIPIYSLNKNLTSEEKKKLQELQVRIEKCHEKASQIWGA</sequence>
<dbReference type="GeneID" id="62762093"/>
<keyword evidence="2" id="KW-1185">Reference proteome</keyword>